<dbReference type="GeneID" id="78453916"/>
<evidence type="ECO:0000259" key="2">
    <source>
        <dbReference type="PROSITE" id="PS51733"/>
    </source>
</evidence>
<proteinExistence type="predicted"/>
<dbReference type="CDD" id="cd16442">
    <property type="entry name" value="BPL"/>
    <property type="match status" value="1"/>
</dbReference>
<accession>A0AAX2JEK2</accession>
<dbReference type="SUPFAM" id="SSF55681">
    <property type="entry name" value="Class II aaRS and biotin synthetases"/>
    <property type="match status" value="1"/>
</dbReference>
<dbReference type="AlphaFoldDB" id="A0AAX2JEK2"/>
<gene>
    <name evidence="3" type="primary">birA</name>
    <name evidence="3" type="ORF">NCTC12112_02638</name>
</gene>
<evidence type="ECO:0000313" key="4">
    <source>
        <dbReference type="Proteomes" id="UP000249008"/>
    </source>
</evidence>
<dbReference type="Proteomes" id="UP000249008">
    <property type="component" value="Chromosome 1"/>
</dbReference>
<reference evidence="3 4" key="1">
    <citation type="submission" date="2018-06" db="EMBL/GenBank/DDBJ databases">
        <authorList>
            <consortium name="Pathogen Informatics"/>
            <person name="Doyle S."/>
        </authorList>
    </citation>
    <scope>NUCLEOTIDE SEQUENCE [LARGE SCALE GENOMIC DNA]</scope>
    <source>
        <strain evidence="3 4">NCTC12112</strain>
    </source>
</reference>
<evidence type="ECO:0000256" key="1">
    <source>
        <dbReference type="ARBA" id="ARBA00022598"/>
    </source>
</evidence>
<organism evidence="3 4">
    <name type="scientific">Fusobacterium ulcerans</name>
    <dbReference type="NCBI Taxonomy" id="861"/>
    <lineage>
        <taxon>Bacteria</taxon>
        <taxon>Fusobacteriati</taxon>
        <taxon>Fusobacteriota</taxon>
        <taxon>Fusobacteriia</taxon>
        <taxon>Fusobacteriales</taxon>
        <taxon>Fusobacteriaceae</taxon>
        <taxon>Fusobacterium</taxon>
    </lineage>
</organism>
<evidence type="ECO:0000313" key="3">
    <source>
        <dbReference type="EMBL" id="SQJ11325.1"/>
    </source>
</evidence>
<feature type="domain" description="BPL/LPL catalytic" evidence="2">
    <location>
        <begin position="1"/>
        <end position="170"/>
    </location>
</feature>
<dbReference type="InterPro" id="IPR004408">
    <property type="entry name" value="Biotin_CoA_COase_ligase"/>
</dbReference>
<dbReference type="GO" id="GO:0004077">
    <property type="term" value="F:biotin--[biotin carboxyl-carrier protein] ligase activity"/>
    <property type="evidence" value="ECO:0007669"/>
    <property type="project" value="InterPro"/>
</dbReference>
<dbReference type="PANTHER" id="PTHR12835:SF5">
    <property type="entry name" value="BIOTIN--PROTEIN LIGASE"/>
    <property type="match status" value="1"/>
</dbReference>
<dbReference type="RefSeq" id="WP_005980715.1">
    <property type="nucleotide sequence ID" value="NZ_CABKNW010000005.1"/>
</dbReference>
<dbReference type="InterPro" id="IPR045864">
    <property type="entry name" value="aa-tRNA-synth_II/BPL/LPL"/>
</dbReference>
<name>A0AAX2JEK2_9FUSO</name>
<dbReference type="EMBL" id="LS483487">
    <property type="protein sequence ID" value="SQJ11325.1"/>
    <property type="molecule type" value="Genomic_DNA"/>
</dbReference>
<dbReference type="Pfam" id="PF03099">
    <property type="entry name" value="BPL_LplA_LipB"/>
    <property type="match status" value="1"/>
</dbReference>
<sequence length="240" mass="27505">MRIFRFESIDSTSDYLKNKKDIENYDLAIAEIQTKGRGRRGNNWFSSKGMALFSFALKAEKNISIEEYSKLPLVTGISVLRGIRRIEELDLKFKWTNDIYLDDKKLSGILVEKVDDFFIIGIGINVNNKELGLAEETAISLTNKTKNSYIIEDIIFTVIDEFKKYYKRFCDGEWEYILDEINSKNYLKGKTVDIVSINGTAAGIVNEIAQDGRLEVEVSGIKQLFNIGEVHISRMKNETE</sequence>
<keyword evidence="1" id="KW-0436">Ligase</keyword>
<dbReference type="InterPro" id="IPR004143">
    <property type="entry name" value="BPL_LPL_catalytic"/>
</dbReference>
<dbReference type="GO" id="GO:0005737">
    <property type="term" value="C:cytoplasm"/>
    <property type="evidence" value="ECO:0007669"/>
    <property type="project" value="TreeGrafter"/>
</dbReference>
<dbReference type="PANTHER" id="PTHR12835">
    <property type="entry name" value="BIOTIN PROTEIN LIGASE"/>
    <property type="match status" value="1"/>
</dbReference>
<dbReference type="NCBIfam" id="TIGR00121">
    <property type="entry name" value="birA_ligase"/>
    <property type="match status" value="1"/>
</dbReference>
<protein>
    <submittedName>
        <fullName evidence="3">Bifunctional protein BirA</fullName>
    </submittedName>
</protein>
<dbReference type="PROSITE" id="PS51733">
    <property type="entry name" value="BPL_LPL_CATALYTIC"/>
    <property type="match status" value="1"/>
</dbReference>
<dbReference type="KEGG" id="ful:C4N20_03775"/>
<dbReference type="Gene3D" id="3.30.930.10">
    <property type="entry name" value="Bira Bifunctional Protein, Domain 2"/>
    <property type="match status" value="1"/>
</dbReference>